<evidence type="ECO:0000313" key="2">
    <source>
        <dbReference type="EMBL" id="MBB5076745.1"/>
    </source>
</evidence>
<sequence length="88" mass="8644">MTTQRIAAQPAALISLGAHLGGAAAALPLSAPSFSAGGRPATGDTAADAALHDVTASLAAHLGEIEEIVRLTSRQAELTALAFRVAGG</sequence>
<comment type="caution">
    <text evidence="2">The sequence shown here is derived from an EMBL/GenBank/DDBJ whole genome shotgun (WGS) entry which is preliminary data.</text>
</comment>
<organism evidence="2 3">
    <name type="scientific">Nonomuraea endophytica</name>
    <dbReference type="NCBI Taxonomy" id="714136"/>
    <lineage>
        <taxon>Bacteria</taxon>
        <taxon>Bacillati</taxon>
        <taxon>Actinomycetota</taxon>
        <taxon>Actinomycetes</taxon>
        <taxon>Streptosporangiales</taxon>
        <taxon>Streptosporangiaceae</taxon>
        <taxon>Nonomuraea</taxon>
    </lineage>
</organism>
<name>A0A7W8A0T3_9ACTN</name>
<gene>
    <name evidence="2" type="ORF">HNR40_002209</name>
</gene>
<evidence type="ECO:0000256" key="1">
    <source>
        <dbReference type="SAM" id="SignalP"/>
    </source>
</evidence>
<keyword evidence="1" id="KW-0732">Signal</keyword>
<dbReference type="EMBL" id="JACHIN010000002">
    <property type="protein sequence ID" value="MBB5076745.1"/>
    <property type="molecule type" value="Genomic_DNA"/>
</dbReference>
<keyword evidence="3" id="KW-1185">Reference proteome</keyword>
<protein>
    <submittedName>
        <fullName evidence="2">Uncharacterized protein</fullName>
    </submittedName>
</protein>
<evidence type="ECO:0000313" key="3">
    <source>
        <dbReference type="Proteomes" id="UP000568380"/>
    </source>
</evidence>
<dbReference type="AlphaFoldDB" id="A0A7W8A0T3"/>
<dbReference type="Proteomes" id="UP000568380">
    <property type="component" value="Unassembled WGS sequence"/>
</dbReference>
<reference evidence="2 3" key="1">
    <citation type="submission" date="2020-08" db="EMBL/GenBank/DDBJ databases">
        <title>Genomic Encyclopedia of Type Strains, Phase IV (KMG-IV): sequencing the most valuable type-strain genomes for metagenomic binning, comparative biology and taxonomic classification.</title>
        <authorList>
            <person name="Goeker M."/>
        </authorList>
    </citation>
    <scope>NUCLEOTIDE SEQUENCE [LARGE SCALE GENOMIC DNA]</scope>
    <source>
        <strain evidence="2 3">DSM 45385</strain>
    </source>
</reference>
<feature type="chain" id="PRO_5038798611" evidence="1">
    <location>
        <begin position="26"/>
        <end position="88"/>
    </location>
</feature>
<accession>A0A7W8A0T3</accession>
<feature type="signal peptide" evidence="1">
    <location>
        <begin position="1"/>
        <end position="25"/>
    </location>
</feature>
<dbReference type="RefSeq" id="WP_184960309.1">
    <property type="nucleotide sequence ID" value="NZ_JACHIN010000002.1"/>
</dbReference>
<proteinExistence type="predicted"/>